<organism evidence="1 2">
    <name type="scientific">Phoxinus phoxinus</name>
    <name type="common">Eurasian minnow</name>
    <dbReference type="NCBI Taxonomy" id="58324"/>
    <lineage>
        <taxon>Eukaryota</taxon>
        <taxon>Metazoa</taxon>
        <taxon>Chordata</taxon>
        <taxon>Craniata</taxon>
        <taxon>Vertebrata</taxon>
        <taxon>Euteleostomi</taxon>
        <taxon>Actinopterygii</taxon>
        <taxon>Neopterygii</taxon>
        <taxon>Teleostei</taxon>
        <taxon>Ostariophysi</taxon>
        <taxon>Cypriniformes</taxon>
        <taxon>Leuciscidae</taxon>
        <taxon>Phoxininae</taxon>
        <taxon>Phoxinus</taxon>
    </lineage>
</organism>
<name>A0AAN9D4N3_9TELE</name>
<evidence type="ECO:0000313" key="1">
    <source>
        <dbReference type="EMBL" id="KAK7162481.1"/>
    </source>
</evidence>
<dbReference type="AlphaFoldDB" id="A0AAN9D4N3"/>
<dbReference type="Proteomes" id="UP001364617">
    <property type="component" value="Unassembled WGS sequence"/>
</dbReference>
<protein>
    <submittedName>
        <fullName evidence="1">Uncharacterized protein</fullName>
    </submittedName>
</protein>
<evidence type="ECO:0000313" key="2">
    <source>
        <dbReference type="Proteomes" id="UP001364617"/>
    </source>
</evidence>
<keyword evidence="2" id="KW-1185">Reference proteome</keyword>
<gene>
    <name evidence="1" type="ORF">R3I93_006711</name>
</gene>
<sequence>MSKVQGRPLHTLIMIMLNCPRHWRSNLRKPTRSSTIKQN</sequence>
<reference evidence="1 2" key="1">
    <citation type="submission" date="2024-02" db="EMBL/GenBank/DDBJ databases">
        <title>Chromosome-level genome assembly of the Eurasian Minnow (Phoxinus phoxinus).</title>
        <authorList>
            <person name="Oriowo T.O."/>
            <person name="Martin S."/>
            <person name="Stange M."/>
            <person name="Chrysostomakis Y."/>
            <person name="Brown T."/>
            <person name="Winkler S."/>
            <person name="Kukowka S."/>
            <person name="Myers E.W."/>
            <person name="Bohne A."/>
        </authorList>
    </citation>
    <scope>NUCLEOTIDE SEQUENCE [LARGE SCALE GENOMIC DNA]</scope>
    <source>
        <strain evidence="1">ZFMK-TIS-60720</strain>
        <tissue evidence="1">Whole Organism</tissue>
    </source>
</reference>
<accession>A0AAN9D4N3</accession>
<dbReference type="EMBL" id="JAYKXH010000007">
    <property type="protein sequence ID" value="KAK7162481.1"/>
    <property type="molecule type" value="Genomic_DNA"/>
</dbReference>
<proteinExistence type="predicted"/>
<comment type="caution">
    <text evidence="1">The sequence shown here is derived from an EMBL/GenBank/DDBJ whole genome shotgun (WGS) entry which is preliminary data.</text>
</comment>